<evidence type="ECO:0000259" key="3">
    <source>
        <dbReference type="PROSITE" id="PS50157"/>
    </source>
</evidence>
<dbReference type="AlphaFoldDB" id="A0AAW1TZI9"/>
<accession>A0AAW1TZI9</accession>
<protein>
    <recommendedName>
        <fullName evidence="3">C2H2-type domain-containing protein</fullName>
    </recommendedName>
</protein>
<evidence type="ECO:0000313" key="4">
    <source>
        <dbReference type="EMBL" id="KAK9873636.1"/>
    </source>
</evidence>
<dbReference type="PROSITE" id="PS50157">
    <property type="entry name" value="ZINC_FINGER_C2H2_2"/>
    <property type="match status" value="1"/>
</dbReference>
<reference evidence="4 5" key="1">
    <citation type="submission" date="2023-03" db="EMBL/GenBank/DDBJ databases">
        <title>Genome insight into feeding habits of ladybird beetles.</title>
        <authorList>
            <person name="Li H.-S."/>
            <person name="Huang Y.-H."/>
            <person name="Pang H."/>
        </authorList>
    </citation>
    <scope>NUCLEOTIDE SEQUENCE [LARGE SCALE GENOMIC DNA]</scope>
    <source>
        <strain evidence="4">SYSU_2023b</strain>
        <tissue evidence="4">Whole body</tissue>
    </source>
</reference>
<dbReference type="GO" id="GO:0008270">
    <property type="term" value="F:zinc ion binding"/>
    <property type="evidence" value="ECO:0007669"/>
    <property type="project" value="UniProtKB-KW"/>
</dbReference>
<dbReference type="EMBL" id="JARQZJ010000024">
    <property type="protein sequence ID" value="KAK9873636.1"/>
    <property type="molecule type" value="Genomic_DNA"/>
</dbReference>
<name>A0AAW1TZI9_9CUCU</name>
<keyword evidence="1" id="KW-0863">Zinc-finger</keyword>
<evidence type="ECO:0000313" key="5">
    <source>
        <dbReference type="Proteomes" id="UP001431783"/>
    </source>
</evidence>
<keyword evidence="5" id="KW-1185">Reference proteome</keyword>
<evidence type="ECO:0000256" key="2">
    <source>
        <dbReference type="SAM" id="MobiDB-lite"/>
    </source>
</evidence>
<keyword evidence="1" id="KW-0479">Metal-binding</keyword>
<feature type="region of interest" description="Disordered" evidence="2">
    <location>
        <begin position="103"/>
        <end position="138"/>
    </location>
</feature>
<dbReference type="PROSITE" id="PS00028">
    <property type="entry name" value="ZINC_FINGER_C2H2_1"/>
    <property type="match status" value="1"/>
</dbReference>
<feature type="region of interest" description="Disordered" evidence="2">
    <location>
        <begin position="20"/>
        <end position="90"/>
    </location>
</feature>
<comment type="caution">
    <text evidence="4">The sequence shown here is derived from an EMBL/GenBank/DDBJ whole genome shotgun (WGS) entry which is preliminary data.</text>
</comment>
<feature type="compositionally biased region" description="Basic and acidic residues" evidence="2">
    <location>
        <begin position="114"/>
        <end position="130"/>
    </location>
</feature>
<proteinExistence type="predicted"/>
<dbReference type="InterPro" id="IPR013087">
    <property type="entry name" value="Znf_C2H2_type"/>
</dbReference>
<sequence length="138" mass="15626">MLTSACWWEDVGTNLWLTPPHPSLPSFRGLGRKYVGRSKTNVGRFSVKQPRINRREPQPGGSTDDVPDVSQQPGRDASQDGGNPREAALDFRCPDCERTFATRRGVGVHRRQMHKEEANRDLEEPSDLTKKVRWGTRS</sequence>
<feature type="domain" description="C2H2-type" evidence="3">
    <location>
        <begin position="91"/>
        <end position="119"/>
    </location>
</feature>
<dbReference type="Proteomes" id="UP001431783">
    <property type="component" value="Unassembled WGS sequence"/>
</dbReference>
<organism evidence="4 5">
    <name type="scientific">Henosepilachna vigintioctopunctata</name>
    <dbReference type="NCBI Taxonomy" id="420089"/>
    <lineage>
        <taxon>Eukaryota</taxon>
        <taxon>Metazoa</taxon>
        <taxon>Ecdysozoa</taxon>
        <taxon>Arthropoda</taxon>
        <taxon>Hexapoda</taxon>
        <taxon>Insecta</taxon>
        <taxon>Pterygota</taxon>
        <taxon>Neoptera</taxon>
        <taxon>Endopterygota</taxon>
        <taxon>Coleoptera</taxon>
        <taxon>Polyphaga</taxon>
        <taxon>Cucujiformia</taxon>
        <taxon>Coccinelloidea</taxon>
        <taxon>Coccinellidae</taxon>
        <taxon>Epilachninae</taxon>
        <taxon>Epilachnini</taxon>
        <taxon>Henosepilachna</taxon>
    </lineage>
</organism>
<keyword evidence="1" id="KW-0862">Zinc</keyword>
<gene>
    <name evidence="4" type="ORF">WA026_023421</name>
</gene>
<evidence type="ECO:0000256" key="1">
    <source>
        <dbReference type="PROSITE-ProRule" id="PRU00042"/>
    </source>
</evidence>